<reference evidence="5 6" key="1">
    <citation type="submission" date="2018-08" db="EMBL/GenBank/DDBJ databases">
        <authorList>
            <person name="Khan S.A."/>
        </authorList>
    </citation>
    <scope>NUCLEOTIDE SEQUENCE [LARGE SCALE GENOMIC DNA]</scope>
    <source>
        <strain evidence="5 6">GTF-13</strain>
    </source>
</reference>
<dbReference type="Gene3D" id="3.40.50.10350">
    <property type="entry name" value="Glycerate kinase, domain 1"/>
    <property type="match status" value="1"/>
</dbReference>
<dbReference type="Proteomes" id="UP000280792">
    <property type="component" value="Unassembled WGS sequence"/>
</dbReference>
<evidence type="ECO:0000256" key="1">
    <source>
        <dbReference type="ARBA" id="ARBA00006284"/>
    </source>
</evidence>
<dbReference type="InterPro" id="IPR004381">
    <property type="entry name" value="Glycerate_kinase"/>
</dbReference>
<dbReference type="InterPro" id="IPR018193">
    <property type="entry name" value="Glyc_kinase_flavodox-like_fold"/>
</dbReference>
<dbReference type="InterPro" id="IPR018197">
    <property type="entry name" value="Glycerate_kinase_RE-like"/>
</dbReference>
<keyword evidence="3 4" id="KW-0418">Kinase</keyword>
<reference evidence="5 6" key="2">
    <citation type="submission" date="2018-12" db="EMBL/GenBank/DDBJ databases">
        <title>Simiduia agarivorans gen. nov., sp. nov., a marine, agarolytic bacterium isolated from shallow coastal water from Keelung, Taiwan.</title>
        <authorList>
            <person name="Shieh W.Y."/>
        </authorList>
    </citation>
    <scope>NUCLEOTIDE SEQUENCE [LARGE SCALE GENOMIC DNA]</scope>
    <source>
        <strain evidence="5 6">GTF-13</strain>
    </source>
</reference>
<dbReference type="InterPro" id="IPR036129">
    <property type="entry name" value="Glycerate_kinase_sf"/>
</dbReference>
<evidence type="ECO:0000313" key="6">
    <source>
        <dbReference type="Proteomes" id="UP000280792"/>
    </source>
</evidence>
<evidence type="ECO:0000256" key="4">
    <source>
        <dbReference type="PIRNR" id="PIRNR006078"/>
    </source>
</evidence>
<comment type="caution">
    <text evidence="5">The sequence shown here is derived from an EMBL/GenBank/DDBJ whole genome shotgun (WGS) entry which is preliminary data.</text>
</comment>
<dbReference type="PANTHER" id="PTHR21599:SF0">
    <property type="entry name" value="GLYCERATE KINASE"/>
    <property type="match status" value="1"/>
</dbReference>
<evidence type="ECO:0000256" key="2">
    <source>
        <dbReference type="ARBA" id="ARBA00022679"/>
    </source>
</evidence>
<protein>
    <submittedName>
        <fullName evidence="5">Glycerate kinase</fullName>
    </submittedName>
</protein>
<dbReference type="RefSeq" id="WP_125014879.1">
    <property type="nucleotide sequence ID" value="NZ_QWEZ01000001.1"/>
</dbReference>
<accession>A0A3P3VPC4</accession>
<dbReference type="GO" id="GO:0008887">
    <property type="term" value="F:glycerate kinase activity"/>
    <property type="evidence" value="ECO:0007669"/>
    <property type="project" value="UniProtKB-UniRule"/>
</dbReference>
<evidence type="ECO:0000313" key="5">
    <source>
        <dbReference type="EMBL" id="RRJ84450.1"/>
    </source>
</evidence>
<dbReference type="Pfam" id="PF02595">
    <property type="entry name" value="Gly_kinase"/>
    <property type="match status" value="1"/>
</dbReference>
<dbReference type="AlphaFoldDB" id="A0A3P3VPC4"/>
<dbReference type="PIRSF" id="PIRSF006078">
    <property type="entry name" value="GlxK"/>
    <property type="match status" value="1"/>
</dbReference>
<dbReference type="NCBIfam" id="TIGR00045">
    <property type="entry name" value="glycerate kinase"/>
    <property type="match status" value="1"/>
</dbReference>
<evidence type="ECO:0000256" key="3">
    <source>
        <dbReference type="ARBA" id="ARBA00022777"/>
    </source>
</evidence>
<dbReference type="Gene3D" id="3.90.1510.10">
    <property type="entry name" value="Glycerate kinase, domain 2"/>
    <property type="match status" value="1"/>
</dbReference>
<dbReference type="SUPFAM" id="SSF110738">
    <property type="entry name" value="Glycerate kinase I"/>
    <property type="match status" value="1"/>
</dbReference>
<gene>
    <name evidence="5" type="ORF">D0544_04920</name>
</gene>
<dbReference type="EMBL" id="QWEZ01000001">
    <property type="protein sequence ID" value="RRJ84450.1"/>
    <property type="molecule type" value="Genomic_DNA"/>
</dbReference>
<name>A0A3P3VPC4_9GAMM</name>
<comment type="similarity">
    <text evidence="1 4">Belongs to the glycerate kinase type-1 family.</text>
</comment>
<keyword evidence="6" id="KW-1185">Reference proteome</keyword>
<proteinExistence type="inferred from homology"/>
<sequence>MKILLAPDSFKGSLSAAEFCTIARRAILAQLPSAIVHSCPLADGGEGTVDALIANTQGERIRLEVTGPLGDPVEASYGILGDGTTAVIEMASASGLPLVPPKRRDPMLTTTFGTGELMRDALSRGCTHLILGIGGSATHDAGAGALSALGALLLDAEGKPIGAGAKGLLTLNQIDLKGLDPRLQGARLEIACDVANPLLGRNGATAVYAPQKGAGPEQMAELESALERFVTVACRDCHLPAALFDQPGCGAAGGLGAGLTAALGATLKPGFPIIADALGLEERLERERYDLIITGEGEINSQTLEGKLPVGVARLAAVREIPVIAVVGNIGEGAERTHSEGIGSIHSIVPGACSLEAAMSQAPQLLERCVGQLIRLWRLAKES</sequence>
<dbReference type="GO" id="GO:0031388">
    <property type="term" value="P:organic acid phosphorylation"/>
    <property type="evidence" value="ECO:0007669"/>
    <property type="project" value="UniProtKB-UniRule"/>
</dbReference>
<organism evidence="5 6">
    <name type="scientific">Aestuariirhabdus litorea</name>
    <dbReference type="NCBI Taxonomy" id="2528527"/>
    <lineage>
        <taxon>Bacteria</taxon>
        <taxon>Pseudomonadati</taxon>
        <taxon>Pseudomonadota</taxon>
        <taxon>Gammaproteobacteria</taxon>
        <taxon>Oceanospirillales</taxon>
        <taxon>Aestuariirhabdaceae</taxon>
        <taxon>Aestuariirhabdus</taxon>
    </lineage>
</organism>
<dbReference type="PANTHER" id="PTHR21599">
    <property type="entry name" value="GLYCERATE KINASE"/>
    <property type="match status" value="1"/>
</dbReference>
<keyword evidence="2 4" id="KW-0808">Transferase</keyword>